<feature type="region of interest" description="Disordered" evidence="3">
    <location>
        <begin position="151"/>
        <end position="174"/>
    </location>
</feature>
<dbReference type="PANTHER" id="PTHR33077:SF140">
    <property type="entry name" value="PROTEIN TIFY 10B"/>
    <property type="match status" value="1"/>
</dbReference>
<dbReference type="GO" id="GO:2000022">
    <property type="term" value="P:regulation of jasmonic acid mediated signaling pathway"/>
    <property type="evidence" value="ECO:0007669"/>
    <property type="project" value="UniProtKB-UniRule"/>
</dbReference>
<protein>
    <recommendedName>
        <fullName evidence="2">Protein TIFY</fullName>
    </recommendedName>
    <alternativeName>
        <fullName evidence="2">Jasmonate ZIM domain-containing protein</fullName>
    </alternativeName>
</protein>
<comment type="similarity">
    <text evidence="1 2">Belongs to the TIFY/JAZ family.</text>
</comment>
<dbReference type="InterPro" id="IPR018467">
    <property type="entry name" value="CCT_CS"/>
</dbReference>
<dbReference type="PROSITE" id="PS51320">
    <property type="entry name" value="TIFY"/>
    <property type="match status" value="1"/>
</dbReference>
<reference evidence="5 6" key="1">
    <citation type="submission" date="2023-12" db="EMBL/GenBank/DDBJ databases">
        <title>A high-quality genome assembly for Dillenia turbinata (Dilleniales).</title>
        <authorList>
            <person name="Chanderbali A."/>
        </authorList>
    </citation>
    <scope>NUCLEOTIDE SEQUENCE [LARGE SCALE GENOMIC DNA]</scope>
    <source>
        <strain evidence="5">LSX21</strain>
        <tissue evidence="5">Leaf</tissue>
    </source>
</reference>
<proteinExistence type="inferred from homology"/>
<comment type="domain">
    <text evidence="2">The jas domain is required for interaction with COI1.</text>
</comment>
<feature type="domain" description="Tify" evidence="4">
    <location>
        <begin position="83"/>
        <end position="118"/>
    </location>
</feature>
<dbReference type="Pfam" id="PF09425">
    <property type="entry name" value="Jas_motif"/>
    <property type="match status" value="1"/>
</dbReference>
<dbReference type="EMBL" id="JBAMMX010000025">
    <property type="protein sequence ID" value="KAK6914664.1"/>
    <property type="molecule type" value="Genomic_DNA"/>
</dbReference>
<comment type="function">
    <text evidence="2">Repressor of jasmonate responses.</text>
</comment>
<organism evidence="5 6">
    <name type="scientific">Dillenia turbinata</name>
    <dbReference type="NCBI Taxonomy" id="194707"/>
    <lineage>
        <taxon>Eukaryota</taxon>
        <taxon>Viridiplantae</taxon>
        <taxon>Streptophyta</taxon>
        <taxon>Embryophyta</taxon>
        <taxon>Tracheophyta</taxon>
        <taxon>Spermatophyta</taxon>
        <taxon>Magnoliopsida</taxon>
        <taxon>eudicotyledons</taxon>
        <taxon>Gunneridae</taxon>
        <taxon>Pentapetalae</taxon>
        <taxon>Dilleniales</taxon>
        <taxon>Dilleniaceae</taxon>
        <taxon>Dillenia</taxon>
    </lineage>
</organism>
<dbReference type="Proteomes" id="UP001370490">
    <property type="component" value="Unassembled WGS sequence"/>
</dbReference>
<name>A0AAN8UIJ0_9MAGN</name>
<dbReference type="GO" id="GO:0005634">
    <property type="term" value="C:nucleus"/>
    <property type="evidence" value="ECO:0007669"/>
    <property type="project" value="UniProtKB-SubCell"/>
</dbReference>
<dbReference type="AlphaFoldDB" id="A0AAN8UIJ0"/>
<evidence type="ECO:0000256" key="3">
    <source>
        <dbReference type="SAM" id="MobiDB-lite"/>
    </source>
</evidence>
<dbReference type="PANTHER" id="PTHR33077">
    <property type="entry name" value="PROTEIN TIFY 4A-RELATED-RELATED"/>
    <property type="match status" value="1"/>
</dbReference>
<dbReference type="GO" id="GO:0031347">
    <property type="term" value="P:regulation of defense response"/>
    <property type="evidence" value="ECO:0007669"/>
    <property type="project" value="UniProtKB-UniRule"/>
</dbReference>
<evidence type="ECO:0000256" key="1">
    <source>
        <dbReference type="ARBA" id="ARBA00008614"/>
    </source>
</evidence>
<evidence type="ECO:0000259" key="4">
    <source>
        <dbReference type="PROSITE" id="PS51320"/>
    </source>
</evidence>
<dbReference type="GO" id="GO:0009611">
    <property type="term" value="P:response to wounding"/>
    <property type="evidence" value="ECO:0007669"/>
    <property type="project" value="UniProtKB-UniRule"/>
</dbReference>
<keyword evidence="2" id="KW-0539">Nucleus</keyword>
<gene>
    <name evidence="5" type="ORF">RJ641_019781</name>
</gene>
<keyword evidence="6" id="KW-1185">Reference proteome</keyword>
<dbReference type="InterPro" id="IPR040390">
    <property type="entry name" value="TIFY/JAZ"/>
</dbReference>
<evidence type="ECO:0000313" key="6">
    <source>
        <dbReference type="Proteomes" id="UP001370490"/>
    </source>
</evidence>
<sequence length="213" mass="23376">MSTSSEFGKKSTVAQTCNRLSQFLKEKKNSFGDLNLGVSAKLESKGGVTMDLLPNLEKSVPLFPDLSSEESPNRVDSRKSPIPESENAQMTIFYGGQVLVFENITSEKAKEIMLMASKLRPNDSASAATEAAAAADKIDLNNTVVADPIPVPAPTKDSLKQQQQQPGKPVNSDRRFMQMPYASLNRFMEKRKERIAARAPYQVKNCPSTPPKP</sequence>
<dbReference type="Pfam" id="PF06200">
    <property type="entry name" value="tify"/>
    <property type="match status" value="1"/>
</dbReference>
<feature type="region of interest" description="Disordered" evidence="3">
    <location>
        <begin position="62"/>
        <end position="83"/>
    </location>
</feature>
<accession>A0AAN8UIJ0</accession>
<dbReference type="InterPro" id="IPR010399">
    <property type="entry name" value="Tify_dom"/>
</dbReference>
<comment type="caution">
    <text evidence="5">The sequence shown here is derived from an EMBL/GenBank/DDBJ whole genome shotgun (WGS) entry which is preliminary data.</text>
</comment>
<feature type="compositionally biased region" description="Basic and acidic residues" evidence="3">
    <location>
        <begin position="71"/>
        <end position="81"/>
    </location>
</feature>
<keyword evidence="2" id="KW-1184">Jasmonic acid signaling pathway</keyword>
<dbReference type="SMART" id="SM00979">
    <property type="entry name" value="TIFY"/>
    <property type="match status" value="1"/>
</dbReference>
<evidence type="ECO:0000313" key="5">
    <source>
        <dbReference type="EMBL" id="KAK6914664.1"/>
    </source>
</evidence>
<evidence type="ECO:0000256" key="2">
    <source>
        <dbReference type="RuleBase" id="RU369065"/>
    </source>
</evidence>
<comment type="subcellular location">
    <subcellularLocation>
        <location evidence="2">Nucleus</location>
    </subcellularLocation>
</comment>